<reference evidence="5 6" key="1">
    <citation type="journal article" date="2014" name="Genome Announc.">
        <title>Complete Genome Sequence of Amino Acid-Utilizing Eubacterium acidaminophilum al-2 (DSM 3953).</title>
        <authorList>
            <person name="Poehlein A."/>
            <person name="Andreesen J.R."/>
            <person name="Daniel R."/>
        </authorList>
    </citation>
    <scope>NUCLEOTIDE SEQUENCE [LARGE SCALE GENOMIC DNA]</scope>
    <source>
        <strain evidence="5 6">DSM 3953</strain>
        <plasmid evidence="6">Plasmid EAL2_808p</plasmid>
    </source>
</reference>
<evidence type="ECO:0000256" key="2">
    <source>
        <dbReference type="ARBA" id="ARBA00022723"/>
    </source>
</evidence>
<dbReference type="RefSeq" id="WP_025436991.1">
    <property type="nucleotide sequence ID" value="NZ_CP007453.1"/>
</dbReference>
<comment type="similarity">
    <text evidence="1">Belongs to the hemerythrin family.</text>
</comment>
<dbReference type="PATRIC" id="fig|1286171.3.peg.2831"/>
<geneLocation type="plasmid" evidence="5 6">
    <name>EAL2_808p</name>
</geneLocation>
<dbReference type="Gene3D" id="1.20.120.50">
    <property type="entry name" value="Hemerythrin-like"/>
    <property type="match status" value="1"/>
</dbReference>
<keyword evidence="6" id="KW-1185">Reference proteome</keyword>
<dbReference type="PANTHER" id="PTHR37164">
    <property type="entry name" value="BACTERIOHEMERYTHRIN"/>
    <property type="match status" value="1"/>
</dbReference>
<evidence type="ECO:0000256" key="1">
    <source>
        <dbReference type="ARBA" id="ARBA00010587"/>
    </source>
</evidence>
<dbReference type="HOGENOM" id="CLU_086902_2_0_9"/>
<evidence type="ECO:0000313" key="6">
    <source>
        <dbReference type="Proteomes" id="UP000019591"/>
    </source>
</evidence>
<dbReference type="NCBIfam" id="NF033749">
    <property type="entry name" value="bact_hemeryth"/>
    <property type="match status" value="1"/>
</dbReference>
<evidence type="ECO:0000313" key="5">
    <source>
        <dbReference type="EMBL" id="AHM58150.1"/>
    </source>
</evidence>
<dbReference type="AlphaFoldDB" id="W8TBF5"/>
<evidence type="ECO:0000259" key="4">
    <source>
        <dbReference type="Pfam" id="PF01814"/>
    </source>
</evidence>
<accession>W8TBF5</accession>
<dbReference type="InterPro" id="IPR035938">
    <property type="entry name" value="Hemerythrin-like_sf"/>
</dbReference>
<dbReference type="KEGG" id="eac:EAL2_808p06470"/>
<protein>
    <recommendedName>
        <fullName evidence="4">Hemerythrin-like domain-containing protein</fullName>
    </recommendedName>
</protein>
<organism evidence="5 6">
    <name type="scientific">Peptoclostridium acidaminophilum DSM 3953</name>
    <dbReference type="NCBI Taxonomy" id="1286171"/>
    <lineage>
        <taxon>Bacteria</taxon>
        <taxon>Bacillati</taxon>
        <taxon>Bacillota</taxon>
        <taxon>Clostridia</taxon>
        <taxon>Peptostreptococcales</taxon>
        <taxon>Peptoclostridiaceae</taxon>
        <taxon>Peptoclostridium</taxon>
    </lineage>
</organism>
<keyword evidence="5" id="KW-0614">Plasmid</keyword>
<dbReference type="Proteomes" id="UP000019591">
    <property type="component" value="Plasmid EAL2_808p"/>
</dbReference>
<dbReference type="InterPro" id="IPR012312">
    <property type="entry name" value="Hemerythrin-like"/>
</dbReference>
<keyword evidence="2" id="KW-0479">Metal-binding</keyword>
<dbReference type="GO" id="GO:0046872">
    <property type="term" value="F:metal ion binding"/>
    <property type="evidence" value="ECO:0007669"/>
    <property type="project" value="UniProtKB-KW"/>
</dbReference>
<dbReference type="CDD" id="cd12107">
    <property type="entry name" value="Hemerythrin"/>
    <property type="match status" value="1"/>
</dbReference>
<dbReference type="InterPro" id="IPR050669">
    <property type="entry name" value="Hemerythrin"/>
</dbReference>
<keyword evidence="3" id="KW-0408">Iron</keyword>
<sequence>MLIWKDSYSVGVEAIDKQHKVLFEIGNDIASAMKSDKDDKYDDIMYMLEELIDYTEYHFSFEEEMLEKNGLPLSDKHLEQHRFFIDKLTEKKSDEIDESQGETLNELFGFVTDWIVTHILSTDKEYQAPLNGKGVF</sequence>
<evidence type="ECO:0000256" key="3">
    <source>
        <dbReference type="ARBA" id="ARBA00023004"/>
    </source>
</evidence>
<dbReference type="PANTHER" id="PTHR37164:SF1">
    <property type="entry name" value="BACTERIOHEMERYTHRIN"/>
    <property type="match status" value="1"/>
</dbReference>
<dbReference type="OrthoDB" id="9797092at2"/>
<dbReference type="eggNOG" id="COG2703">
    <property type="taxonomic scope" value="Bacteria"/>
</dbReference>
<name>W8TBF5_PEPAC</name>
<gene>
    <name evidence="5" type="ORF">EAL2_808p06470</name>
</gene>
<dbReference type="NCBIfam" id="TIGR02481">
    <property type="entry name" value="hemeryth_dom"/>
    <property type="match status" value="1"/>
</dbReference>
<dbReference type="InterPro" id="IPR012827">
    <property type="entry name" value="Hemerythrin_metal-bd"/>
</dbReference>
<feature type="domain" description="Hemerythrin-like" evidence="4">
    <location>
        <begin position="11"/>
        <end position="126"/>
    </location>
</feature>
<dbReference type="EMBL" id="CP007453">
    <property type="protein sequence ID" value="AHM58150.1"/>
    <property type="molecule type" value="Genomic_DNA"/>
</dbReference>
<dbReference type="SUPFAM" id="SSF47188">
    <property type="entry name" value="Hemerythrin-like"/>
    <property type="match status" value="1"/>
</dbReference>
<dbReference type="Pfam" id="PF01814">
    <property type="entry name" value="Hemerythrin"/>
    <property type="match status" value="1"/>
</dbReference>
<proteinExistence type="inferred from homology"/>